<evidence type="ECO:0000259" key="9">
    <source>
        <dbReference type="Pfam" id="PF17484"/>
    </source>
</evidence>
<feature type="compositionally biased region" description="Polar residues" evidence="7">
    <location>
        <begin position="216"/>
        <end position="228"/>
    </location>
</feature>
<evidence type="ECO:0000313" key="11">
    <source>
        <dbReference type="Proteomes" id="UP000280099"/>
    </source>
</evidence>
<dbReference type="Proteomes" id="UP000280099">
    <property type="component" value="Unassembled WGS sequence"/>
</dbReference>
<dbReference type="PROSITE" id="PS51257">
    <property type="entry name" value="PROKAR_LIPOPROTEIN"/>
    <property type="match status" value="1"/>
</dbReference>
<accession>A0A420XHM2</accession>
<gene>
    <name evidence="10" type="ORF">DES31_0133</name>
</gene>
<evidence type="ECO:0000313" key="10">
    <source>
        <dbReference type="EMBL" id="RKR76825.1"/>
    </source>
</evidence>
<evidence type="ECO:0000256" key="7">
    <source>
        <dbReference type="SAM" id="MobiDB-lite"/>
    </source>
</evidence>
<dbReference type="InterPro" id="IPR038669">
    <property type="entry name" value="TbpB_N-lobe_sf"/>
</dbReference>
<dbReference type="AlphaFoldDB" id="A0A420XHM2"/>
<dbReference type="GO" id="GO:0009986">
    <property type="term" value="C:cell surface"/>
    <property type="evidence" value="ECO:0007669"/>
    <property type="project" value="UniProtKB-SubCell"/>
</dbReference>
<feature type="region of interest" description="Disordered" evidence="7">
    <location>
        <begin position="202"/>
        <end position="232"/>
    </location>
</feature>
<evidence type="ECO:0000256" key="4">
    <source>
        <dbReference type="ARBA" id="ARBA00023139"/>
    </source>
</evidence>
<keyword evidence="11" id="KW-1185">Reference proteome</keyword>
<organism evidence="10 11">
    <name type="scientific">Otariodibacter oris</name>
    <dbReference type="NCBI Taxonomy" id="1032623"/>
    <lineage>
        <taxon>Bacteria</taxon>
        <taxon>Pseudomonadati</taxon>
        <taxon>Pseudomonadota</taxon>
        <taxon>Gammaproteobacteria</taxon>
        <taxon>Pasteurellales</taxon>
        <taxon>Pasteurellaceae</taxon>
        <taxon>Otariodibacter</taxon>
    </lineage>
</organism>
<evidence type="ECO:0000256" key="1">
    <source>
        <dbReference type="ARBA" id="ARBA00004241"/>
    </source>
</evidence>
<reference evidence="10 11" key="1">
    <citation type="submission" date="2018-10" db="EMBL/GenBank/DDBJ databases">
        <title>Genomic Encyclopedia of Type Strains, Phase IV (KMG-IV): sequencing the most valuable type-strain genomes for metagenomic binning, comparative biology and taxonomic classification.</title>
        <authorList>
            <person name="Goeker M."/>
        </authorList>
    </citation>
    <scope>NUCLEOTIDE SEQUENCE [LARGE SCALE GENOMIC DNA]</scope>
    <source>
        <strain evidence="10 11">DSM 23800</strain>
    </source>
</reference>
<comment type="subcellular location">
    <subcellularLocation>
        <location evidence="2">Cell outer membrane</location>
        <topology evidence="2">Lipid-anchor</topology>
    </subcellularLocation>
    <subcellularLocation>
        <location evidence="1">Cell surface</location>
    </subcellularLocation>
</comment>
<sequence length="568" mass="63214">MNHLVKTSLALFISSTIIACSGIRGNFEVDDVIHPSESNKNANVLKDVEVKPRERVEQAEGIMKPAFGYEISTPIRNRHPNGTENTGDITLSSNNIKPLMNPDMDIPHLDEIIQEAGYAIYTHNPNGKKNQKREQYDHIKFGYVLNDEYRKLDWSSNIYETGPKGYIYFRGNEPSQSIPITQGKISYKGNWDFVTDINTQREQGSFDSEAAGTDYGATSTDESTNSDITRGDIGHTSEFEVDFSNKNLTGELYKNSPPIQSNKSEKINRYSIRAKISGNRFSGSATATNKEDLYFGDSSNFLEGGFYGPNAEELAGKFLTDNGSLFAVFGAKRDVKNNEEIEQKLDTVVIDITNNHGYENQYTFGEISNIVIDGVEYPLNPEIELTNGSKRSILESGLVNLKFGSMTDKKENKYWLYFQGERTSLKDMQSQPEGLVVYKGKWDGNGSVNGVNWNRLEGNLSEFNVNFADKQLSGILYDEIDNKGNIKAFNLIGNINKNGFTGLASTFDEYNVDNGSELGGNTINFKDVSVNGGFFGPNANELGGHFYYNKDNTKIGVVFGATRQQSGN</sequence>
<dbReference type="RefSeq" id="WP_121120971.1">
    <property type="nucleotide sequence ID" value="NZ_CP016604.1"/>
</dbReference>
<dbReference type="Pfam" id="PF01298">
    <property type="entry name" value="TbpB_B_D"/>
    <property type="match status" value="2"/>
</dbReference>
<evidence type="ECO:0000256" key="3">
    <source>
        <dbReference type="ARBA" id="ARBA00023026"/>
    </source>
</evidence>
<dbReference type="GO" id="GO:0009279">
    <property type="term" value="C:cell outer membrane"/>
    <property type="evidence" value="ECO:0007669"/>
    <property type="project" value="UniProtKB-SubCell"/>
</dbReference>
<dbReference type="Gene3D" id="2.40.160.90">
    <property type="match status" value="2"/>
</dbReference>
<dbReference type="InterPro" id="IPR001677">
    <property type="entry name" value="TbpB_B_D"/>
</dbReference>
<dbReference type="InterPro" id="IPR038197">
    <property type="entry name" value="TbpB_C-lobe_sf"/>
</dbReference>
<keyword evidence="4" id="KW-0564">Palmitate</keyword>
<evidence type="ECO:0000256" key="5">
    <source>
        <dbReference type="ARBA" id="ARBA00023288"/>
    </source>
</evidence>
<name>A0A420XHM2_9PAST</name>
<feature type="domain" description="Transferrin-binding protein B N-lobe handle" evidence="9">
    <location>
        <begin position="46"/>
        <end position="175"/>
    </location>
</feature>
<dbReference type="SUPFAM" id="SSF56925">
    <property type="entry name" value="OMPA-like"/>
    <property type="match status" value="2"/>
</dbReference>
<proteinExistence type="predicted"/>
<keyword evidence="5" id="KW-0449">Lipoprotein</keyword>
<feature type="domain" description="Transferrin-binding protein B C-lobe/N-lobe beta-barrel" evidence="8">
    <location>
        <begin position="181"/>
        <end position="333"/>
    </location>
</feature>
<protein>
    <recommendedName>
        <fullName evidence="6">Transferrin-binding protein B</fullName>
    </recommendedName>
</protein>
<keyword evidence="3" id="KW-0843">Virulence</keyword>
<evidence type="ECO:0000256" key="6">
    <source>
        <dbReference type="ARBA" id="ARBA00023628"/>
    </source>
</evidence>
<dbReference type="Gene3D" id="2.40.128.240">
    <property type="match status" value="1"/>
</dbReference>
<evidence type="ECO:0000259" key="8">
    <source>
        <dbReference type="Pfam" id="PF01298"/>
    </source>
</evidence>
<feature type="domain" description="Transferrin-binding protein B C-lobe/N-lobe beta-barrel" evidence="8">
    <location>
        <begin position="433"/>
        <end position="563"/>
    </location>
</feature>
<comment type="caution">
    <text evidence="10">The sequence shown here is derived from an EMBL/GenBank/DDBJ whole genome shotgun (WGS) entry which is preliminary data.</text>
</comment>
<dbReference type="InterPro" id="IPR011250">
    <property type="entry name" value="OMP/PagP_B-barrel"/>
</dbReference>
<dbReference type="EMBL" id="RBJC01000004">
    <property type="protein sequence ID" value="RKR76825.1"/>
    <property type="molecule type" value="Genomic_DNA"/>
</dbReference>
<evidence type="ECO:0000256" key="2">
    <source>
        <dbReference type="ARBA" id="ARBA00004459"/>
    </source>
</evidence>
<dbReference type="Pfam" id="PF17484">
    <property type="entry name" value="TbpB_A"/>
    <property type="match status" value="1"/>
</dbReference>
<dbReference type="InterPro" id="IPR035313">
    <property type="entry name" value="TbpB_N-lobe"/>
</dbReference>
<dbReference type="Gene3D" id="2.40.128.250">
    <property type="match status" value="1"/>
</dbReference>
<dbReference type="OrthoDB" id="5673741at2"/>